<dbReference type="Proteomes" id="UP000214646">
    <property type="component" value="Unassembled WGS sequence"/>
</dbReference>
<sequence length="579" mass="64556">MTRSTVSTLSSALSFASDDDYRFKFVSLRKEQPLQPSLDFDSTMYDGLVEEVVMFSGGLDSLAGAVQESVLGRRRVLLVNHRSTPKVSNRYKDLLAGLKRHAGDASPLNIYVRVNKDSDLGNEYTQRTRSFLFAAIGSLFAAMIGLDRLRFYENGVVSLNLPMSAQVVGARASRTTHPRVLSEYSEILSAVAGRPFRIENPFLWRTKTDMVRLVAQAGCAELIRLSSSCAHTWAQTIEHPHCGDCSQCIDRRFAVLAAGQEEHDPRMGYGVDLLTGQRSDGVSRGLLSAYLETANQVGRMSPTQFFGKFGEAARVFRHIDGRADVAANNIYDLYQRHARDVNAVVDHAIADNATAIRQRELPPSCLVRLVSDSGERPDRLDNPSATAFDPRPPFEVTDYTFRKWDSVWLLRFAGGSNIVLRPSIGAAYLNILLSRPNSPISAVDLFCKVSRRSQDFAIESKGKRADGDAVAAYMARLSELKADREKATKDNDTVVLEELDKEYQEIEKEIRRVVTPKGRIRREVGISEKIRKSVGIAIRRAVADIRRYVGTEAADHIKSRIRGGQRVMYTATQGIEWQT</sequence>
<dbReference type="SUPFAM" id="SSF52402">
    <property type="entry name" value="Adenine nucleotide alpha hydrolases-like"/>
    <property type="match status" value="1"/>
</dbReference>
<comment type="caution">
    <text evidence="3">The sequence shown here is derived from an EMBL/GenBank/DDBJ whole genome shotgun (WGS) entry which is preliminary data.</text>
</comment>
<accession>A0A225DWS0</accession>
<feature type="coiled-coil region" evidence="2">
    <location>
        <begin position="470"/>
        <end position="509"/>
    </location>
</feature>
<dbReference type="InterPro" id="IPR018317">
    <property type="entry name" value="QueC"/>
</dbReference>
<evidence type="ECO:0000256" key="2">
    <source>
        <dbReference type="SAM" id="Coils"/>
    </source>
</evidence>
<keyword evidence="1" id="KW-0671">Queuosine biosynthesis</keyword>
<dbReference type="AlphaFoldDB" id="A0A225DWS0"/>
<dbReference type="GO" id="GO:0008616">
    <property type="term" value="P:tRNA queuosine(34) biosynthetic process"/>
    <property type="evidence" value="ECO:0007669"/>
    <property type="project" value="UniProtKB-KW"/>
</dbReference>
<protein>
    <recommendedName>
        <fullName evidence="5">7-cyano-7-deazaguanine synthase</fullName>
    </recommendedName>
</protein>
<evidence type="ECO:0000313" key="4">
    <source>
        <dbReference type="Proteomes" id="UP000214646"/>
    </source>
</evidence>
<gene>
    <name evidence="3" type="ORF">FRUB_03623</name>
</gene>
<evidence type="ECO:0000313" key="3">
    <source>
        <dbReference type="EMBL" id="OWK44024.1"/>
    </source>
</evidence>
<keyword evidence="4" id="KW-1185">Reference proteome</keyword>
<reference evidence="4" key="1">
    <citation type="submission" date="2017-06" db="EMBL/GenBank/DDBJ databases">
        <title>Genome analysis of Fimbriiglobus ruber SP5, the first member of the order Planctomycetales with confirmed chitinolytic capability.</title>
        <authorList>
            <person name="Ravin N.V."/>
            <person name="Rakitin A.L."/>
            <person name="Ivanova A.A."/>
            <person name="Beletsky A.V."/>
            <person name="Kulichevskaya I.S."/>
            <person name="Mardanov A.V."/>
            <person name="Dedysh S.N."/>
        </authorList>
    </citation>
    <scope>NUCLEOTIDE SEQUENCE [LARGE SCALE GENOMIC DNA]</scope>
    <source>
        <strain evidence="4">SP5</strain>
    </source>
</reference>
<evidence type="ECO:0000256" key="1">
    <source>
        <dbReference type="ARBA" id="ARBA00022785"/>
    </source>
</evidence>
<dbReference type="Gene3D" id="3.40.50.620">
    <property type="entry name" value="HUPs"/>
    <property type="match status" value="1"/>
</dbReference>
<organism evidence="3 4">
    <name type="scientific">Fimbriiglobus ruber</name>
    <dbReference type="NCBI Taxonomy" id="1908690"/>
    <lineage>
        <taxon>Bacteria</taxon>
        <taxon>Pseudomonadati</taxon>
        <taxon>Planctomycetota</taxon>
        <taxon>Planctomycetia</taxon>
        <taxon>Gemmatales</taxon>
        <taxon>Gemmataceae</taxon>
        <taxon>Fimbriiglobus</taxon>
    </lineage>
</organism>
<dbReference type="EMBL" id="NIDE01000004">
    <property type="protein sequence ID" value="OWK44024.1"/>
    <property type="molecule type" value="Genomic_DNA"/>
</dbReference>
<proteinExistence type="predicted"/>
<evidence type="ECO:0008006" key="5">
    <source>
        <dbReference type="Google" id="ProtNLM"/>
    </source>
</evidence>
<dbReference type="InterPro" id="IPR014729">
    <property type="entry name" value="Rossmann-like_a/b/a_fold"/>
</dbReference>
<dbReference type="Pfam" id="PF06508">
    <property type="entry name" value="QueC"/>
    <property type="match status" value="1"/>
</dbReference>
<keyword evidence="2" id="KW-0175">Coiled coil</keyword>
<name>A0A225DWS0_9BACT</name>